<evidence type="ECO:0008006" key="4">
    <source>
        <dbReference type="Google" id="ProtNLM"/>
    </source>
</evidence>
<feature type="repeat" description="TPR" evidence="1">
    <location>
        <begin position="45"/>
        <end position="78"/>
    </location>
</feature>
<name>A0A367ZJ23_9BACT</name>
<feature type="repeat" description="TPR" evidence="1">
    <location>
        <begin position="163"/>
        <end position="196"/>
    </location>
</feature>
<dbReference type="PROSITE" id="PS51257">
    <property type="entry name" value="PROKAR_LIPOPROTEIN"/>
    <property type="match status" value="1"/>
</dbReference>
<dbReference type="AlphaFoldDB" id="A0A367ZJ23"/>
<evidence type="ECO:0000313" key="2">
    <source>
        <dbReference type="EMBL" id="RCK78038.1"/>
    </source>
</evidence>
<comment type="caution">
    <text evidence="2">The sequence shown here is derived from an EMBL/GenBank/DDBJ whole genome shotgun (WGS) entry which is preliminary data.</text>
</comment>
<accession>A0A367ZJ23</accession>
<dbReference type="Proteomes" id="UP000252355">
    <property type="component" value="Unassembled WGS sequence"/>
</dbReference>
<keyword evidence="1" id="KW-0802">TPR repeat</keyword>
<dbReference type="Pfam" id="PF13432">
    <property type="entry name" value="TPR_16"/>
    <property type="match status" value="1"/>
</dbReference>
<organism evidence="2 3">
    <name type="scientific">Candidatus Ozemobacter sibiricus</name>
    <dbReference type="NCBI Taxonomy" id="2268124"/>
    <lineage>
        <taxon>Bacteria</taxon>
        <taxon>Candidatus Ozemobacteria</taxon>
        <taxon>Candidatus Ozemobacterales</taxon>
        <taxon>Candidatus Ozemobacteraceae</taxon>
        <taxon>Candidatus Ozemobacter</taxon>
    </lineage>
</organism>
<dbReference type="SMART" id="SM00028">
    <property type="entry name" value="TPR"/>
    <property type="match status" value="3"/>
</dbReference>
<dbReference type="InterPro" id="IPR011990">
    <property type="entry name" value="TPR-like_helical_dom_sf"/>
</dbReference>
<proteinExistence type="predicted"/>
<dbReference type="PROSITE" id="PS50005">
    <property type="entry name" value="TPR"/>
    <property type="match status" value="2"/>
</dbReference>
<gene>
    <name evidence="2" type="ORF">OZSIB_1814</name>
</gene>
<dbReference type="InterPro" id="IPR019734">
    <property type="entry name" value="TPR_rpt"/>
</dbReference>
<dbReference type="SUPFAM" id="SSF48452">
    <property type="entry name" value="TPR-like"/>
    <property type="match status" value="1"/>
</dbReference>
<evidence type="ECO:0000313" key="3">
    <source>
        <dbReference type="Proteomes" id="UP000252355"/>
    </source>
</evidence>
<evidence type="ECO:0000256" key="1">
    <source>
        <dbReference type="PROSITE-ProRule" id="PRU00339"/>
    </source>
</evidence>
<dbReference type="Pfam" id="PF13181">
    <property type="entry name" value="TPR_8"/>
    <property type="match status" value="1"/>
</dbReference>
<protein>
    <recommendedName>
        <fullName evidence="4">Tetratricopeptide repeat protein</fullName>
    </recommendedName>
</protein>
<dbReference type="Gene3D" id="1.25.40.10">
    <property type="entry name" value="Tetratricopeptide repeat domain"/>
    <property type="match status" value="1"/>
</dbReference>
<sequence length="213" mass="23501">MRRRFLFGVLIALPVMIFLSGCGGGVNGEGTNQYPQTGGIPIVRADSFNDQGWDLFAKGQYESAIGMFQKVLADNPTPEEEAEANNGLGWARARLGQLTDGMPWFEKAAGLSDDAKVGLAAAYVQKGSKTDLETALRILYRDLSKENPHFHYVPRRNNGVTDAEVHALLAYIYAALGKNDEALDQMDYAKELNPQWANTTIDQLDKMVAFLLR</sequence>
<reference evidence="2 3" key="1">
    <citation type="submission" date="2018-05" db="EMBL/GenBank/DDBJ databases">
        <title>A metagenomic window into the 2 km-deep terrestrial subsurface aquifer revealed taxonomically and functionally diverse microbial community comprising novel uncultured bacterial lineages.</title>
        <authorList>
            <person name="Kadnikov V.V."/>
            <person name="Mardanov A.V."/>
            <person name="Beletsky A.V."/>
            <person name="Banks D."/>
            <person name="Pimenov N.V."/>
            <person name="Frank Y.A."/>
            <person name="Karnachuk O.V."/>
            <person name="Ravin N.V."/>
        </authorList>
    </citation>
    <scope>NUCLEOTIDE SEQUENCE [LARGE SCALE GENOMIC DNA]</scope>
    <source>
        <strain evidence="2">BY5</strain>
    </source>
</reference>
<dbReference type="EMBL" id="QOQW01000028">
    <property type="protein sequence ID" value="RCK78038.1"/>
    <property type="molecule type" value="Genomic_DNA"/>
</dbReference>